<evidence type="ECO:0000313" key="3">
    <source>
        <dbReference type="Proteomes" id="UP001221757"/>
    </source>
</evidence>
<keyword evidence="3" id="KW-1185">Reference proteome</keyword>
<protein>
    <submittedName>
        <fullName evidence="2">Uncharacterized protein</fullName>
    </submittedName>
</protein>
<name>A0AAD7BDL4_MYCRO</name>
<evidence type="ECO:0000256" key="1">
    <source>
        <dbReference type="SAM" id="MobiDB-lite"/>
    </source>
</evidence>
<comment type="caution">
    <text evidence="2">The sequence shown here is derived from an EMBL/GenBank/DDBJ whole genome shotgun (WGS) entry which is preliminary data.</text>
</comment>
<sequence>MAHSVNSSSASTAYEDPEDLPHKEQLQRPLSQMSISLFASDHVAQDVSSGSQTSESEDGPPHKRQKCFGFPEEDMLDAICKEEWEQDYWAAAMGVSQESVNEEIELDLLVWELGYELYGADYEADLAYTQHVCRRKIIFGSCYCFDEPAPYFYRDCCSHEEIEFDERESLWIDTYQFIANEEIMHEDQAEEERQQVHTVQEQRLRDEEEAWTCFYRA</sequence>
<organism evidence="2 3">
    <name type="scientific">Mycena rosella</name>
    <name type="common">Pink bonnet</name>
    <name type="synonym">Agaricus rosellus</name>
    <dbReference type="NCBI Taxonomy" id="1033263"/>
    <lineage>
        <taxon>Eukaryota</taxon>
        <taxon>Fungi</taxon>
        <taxon>Dikarya</taxon>
        <taxon>Basidiomycota</taxon>
        <taxon>Agaricomycotina</taxon>
        <taxon>Agaricomycetes</taxon>
        <taxon>Agaricomycetidae</taxon>
        <taxon>Agaricales</taxon>
        <taxon>Marasmiineae</taxon>
        <taxon>Mycenaceae</taxon>
        <taxon>Mycena</taxon>
    </lineage>
</organism>
<feature type="compositionally biased region" description="Polar residues" evidence="1">
    <location>
        <begin position="1"/>
        <end position="12"/>
    </location>
</feature>
<proteinExistence type="predicted"/>
<feature type="region of interest" description="Disordered" evidence="1">
    <location>
        <begin position="1"/>
        <end position="26"/>
    </location>
</feature>
<feature type="region of interest" description="Disordered" evidence="1">
    <location>
        <begin position="43"/>
        <end position="67"/>
    </location>
</feature>
<evidence type="ECO:0000313" key="2">
    <source>
        <dbReference type="EMBL" id="KAJ7617568.1"/>
    </source>
</evidence>
<accession>A0AAD7BDL4</accession>
<reference evidence="2" key="1">
    <citation type="submission" date="2023-03" db="EMBL/GenBank/DDBJ databases">
        <title>Massive genome expansion in bonnet fungi (Mycena s.s.) driven by repeated elements and novel gene families across ecological guilds.</title>
        <authorList>
            <consortium name="Lawrence Berkeley National Laboratory"/>
            <person name="Harder C.B."/>
            <person name="Miyauchi S."/>
            <person name="Viragh M."/>
            <person name="Kuo A."/>
            <person name="Thoen E."/>
            <person name="Andreopoulos B."/>
            <person name="Lu D."/>
            <person name="Skrede I."/>
            <person name="Drula E."/>
            <person name="Henrissat B."/>
            <person name="Morin E."/>
            <person name="Kohler A."/>
            <person name="Barry K."/>
            <person name="LaButti K."/>
            <person name="Morin E."/>
            <person name="Salamov A."/>
            <person name="Lipzen A."/>
            <person name="Mereny Z."/>
            <person name="Hegedus B."/>
            <person name="Baldrian P."/>
            <person name="Stursova M."/>
            <person name="Weitz H."/>
            <person name="Taylor A."/>
            <person name="Grigoriev I.V."/>
            <person name="Nagy L.G."/>
            <person name="Martin F."/>
            <person name="Kauserud H."/>
        </authorList>
    </citation>
    <scope>NUCLEOTIDE SEQUENCE</scope>
    <source>
        <strain evidence="2">CBHHK067</strain>
    </source>
</reference>
<gene>
    <name evidence="2" type="ORF">B0H17DRAFT_1220092</name>
</gene>
<dbReference type="Proteomes" id="UP001221757">
    <property type="component" value="Unassembled WGS sequence"/>
</dbReference>
<dbReference type="AlphaFoldDB" id="A0AAD7BDL4"/>
<dbReference type="EMBL" id="JARKIE010000775">
    <property type="protein sequence ID" value="KAJ7617568.1"/>
    <property type="molecule type" value="Genomic_DNA"/>
</dbReference>